<accession>A0A8J4AAD4</accession>
<dbReference type="RefSeq" id="WP_207124874.1">
    <property type="nucleotide sequence ID" value="NZ_BOPO01000038.1"/>
</dbReference>
<dbReference type="AlphaFoldDB" id="A0A8J4AAD4"/>
<keyword evidence="1" id="KW-0472">Membrane</keyword>
<feature type="transmembrane region" description="Helical" evidence="1">
    <location>
        <begin position="53"/>
        <end position="71"/>
    </location>
</feature>
<keyword evidence="1" id="KW-1133">Transmembrane helix</keyword>
<keyword evidence="1" id="KW-0812">Transmembrane</keyword>
<proteinExistence type="predicted"/>
<gene>
    <name evidence="3" type="ORF">NUM_23740</name>
</gene>
<reference evidence="4" key="1">
    <citation type="journal article" date="2021" name="Int. J. Syst. Evol. Microbiol.">
        <title>Actinocatenispora comari sp. nov., an endophytic actinomycete isolated from aerial parts of Comarum salesowianum.</title>
        <authorList>
            <person name="Oyunbileg N."/>
            <person name="Iizaka Y."/>
            <person name="Hamada M."/>
            <person name="Davaapurev B.O."/>
            <person name="Fukumoto A."/>
            <person name="Tsetseg B."/>
            <person name="Kato F."/>
            <person name="Tamura T."/>
            <person name="Batkhuu J."/>
            <person name="Anzai Y."/>
        </authorList>
    </citation>
    <scope>NUCLEOTIDE SEQUENCE [LARGE SCALE GENOMIC DNA]</scope>
    <source>
        <strain evidence="4">NUM-2625</strain>
    </source>
</reference>
<protein>
    <recommendedName>
        <fullName evidence="2">YcxB-like C-terminal domain-containing protein</fullName>
    </recommendedName>
</protein>
<dbReference type="EMBL" id="BOPO01000038">
    <property type="protein sequence ID" value="GIL27120.1"/>
    <property type="molecule type" value="Genomic_DNA"/>
</dbReference>
<organism evidence="3 4">
    <name type="scientific">Actinocatenispora comari</name>
    <dbReference type="NCBI Taxonomy" id="2807577"/>
    <lineage>
        <taxon>Bacteria</taxon>
        <taxon>Bacillati</taxon>
        <taxon>Actinomycetota</taxon>
        <taxon>Actinomycetes</taxon>
        <taxon>Micromonosporales</taxon>
        <taxon>Micromonosporaceae</taxon>
        <taxon>Actinocatenispora</taxon>
    </lineage>
</organism>
<evidence type="ECO:0000313" key="4">
    <source>
        <dbReference type="Proteomes" id="UP000614996"/>
    </source>
</evidence>
<sequence>MRVEFTTRRDEQYWRQLLRDRSSTNSGWGVYFFWLLVLAIGLCFATGGGVAIVAGLIVLCVLVLFGQAYLFPVRRAMKRLPSYASNPRRIVCDADGVTVESDLVNCRYGWGVFTHARRKPFAYLLFAGSRQYVDLPRADLTDDQDEQLRELLTDRDLLTYGPPTS</sequence>
<evidence type="ECO:0000313" key="3">
    <source>
        <dbReference type="EMBL" id="GIL27120.1"/>
    </source>
</evidence>
<evidence type="ECO:0000256" key="1">
    <source>
        <dbReference type="SAM" id="Phobius"/>
    </source>
</evidence>
<comment type="caution">
    <text evidence="3">The sequence shown here is derived from an EMBL/GenBank/DDBJ whole genome shotgun (WGS) entry which is preliminary data.</text>
</comment>
<feature type="domain" description="YcxB-like C-terminal" evidence="2">
    <location>
        <begin position="93"/>
        <end position="152"/>
    </location>
</feature>
<dbReference type="Proteomes" id="UP000614996">
    <property type="component" value="Unassembled WGS sequence"/>
</dbReference>
<evidence type="ECO:0000259" key="2">
    <source>
        <dbReference type="Pfam" id="PF14317"/>
    </source>
</evidence>
<name>A0A8J4AAD4_9ACTN</name>
<feature type="transmembrane region" description="Helical" evidence="1">
    <location>
        <begin position="28"/>
        <end position="47"/>
    </location>
</feature>
<dbReference type="Pfam" id="PF14317">
    <property type="entry name" value="YcxB"/>
    <property type="match status" value="1"/>
</dbReference>
<dbReference type="InterPro" id="IPR025588">
    <property type="entry name" value="YcxB-like_C"/>
</dbReference>
<keyword evidence="4" id="KW-1185">Reference proteome</keyword>